<evidence type="ECO:0000313" key="1">
    <source>
        <dbReference type="EMBL" id="PHM63637.1"/>
    </source>
</evidence>
<protein>
    <submittedName>
        <fullName evidence="1">Uncharacterized protein</fullName>
    </submittedName>
</protein>
<gene>
    <name evidence="1" type="ORF">Xish_02903</name>
</gene>
<dbReference type="Proteomes" id="UP000222168">
    <property type="component" value="Unassembled WGS sequence"/>
</dbReference>
<dbReference type="AlphaFoldDB" id="A0A2D0KK89"/>
<proteinExistence type="predicted"/>
<evidence type="ECO:0000313" key="2">
    <source>
        <dbReference type="Proteomes" id="UP000222168"/>
    </source>
</evidence>
<comment type="caution">
    <text evidence="1">The sequence shown here is derived from an EMBL/GenBank/DDBJ whole genome shotgun (WGS) entry which is preliminary data.</text>
</comment>
<organism evidence="1 2">
    <name type="scientific">Xenorhabdus ishibashii</name>
    <dbReference type="NCBI Taxonomy" id="1034471"/>
    <lineage>
        <taxon>Bacteria</taxon>
        <taxon>Pseudomonadati</taxon>
        <taxon>Pseudomonadota</taxon>
        <taxon>Gammaproteobacteria</taxon>
        <taxon>Enterobacterales</taxon>
        <taxon>Morganellaceae</taxon>
        <taxon>Xenorhabdus</taxon>
    </lineage>
</organism>
<sequence>MESYKNYSMDRADLMLHPIIGGELILLNYVGFAQETFHYGSFLCYWKR</sequence>
<name>A0A2D0KK89_9GAMM</name>
<accession>A0A2D0KK89</accession>
<keyword evidence="2" id="KW-1185">Reference proteome</keyword>
<reference evidence="1 2" key="1">
    <citation type="journal article" date="2017" name="Nat. Microbiol.">
        <title>Natural product diversity associated with the nematode symbionts Photorhabdus and Xenorhabdus.</title>
        <authorList>
            <person name="Tobias N.J."/>
            <person name="Wolff H."/>
            <person name="Djahanschiri B."/>
            <person name="Grundmann F."/>
            <person name="Kronenwerth M."/>
            <person name="Shi Y.M."/>
            <person name="Simonyi S."/>
            <person name="Grun P."/>
            <person name="Shapiro-Ilan D."/>
            <person name="Pidot S.J."/>
            <person name="Stinear T.P."/>
            <person name="Ebersberger I."/>
            <person name="Bode H.B."/>
        </authorList>
    </citation>
    <scope>NUCLEOTIDE SEQUENCE [LARGE SCALE GENOMIC DNA]</scope>
    <source>
        <strain evidence="1 2">DSM 22670</strain>
    </source>
</reference>
<dbReference type="EMBL" id="NJAK01000001">
    <property type="protein sequence ID" value="PHM63637.1"/>
    <property type="molecule type" value="Genomic_DNA"/>
</dbReference>